<reference evidence="1 2" key="1">
    <citation type="journal article" date="1995" name="Plasmid">
        <title>Mycoplasma virus P1 has a linear, double-stranded DNA genome with inverted terminal repeats.</title>
        <authorList>
            <person name="Zou N."/>
            <person name="Park K."/>
            <person name="Dybvig K."/>
        </authorList>
    </citation>
    <scope>NUCLEOTIDE SEQUENCE [LARGE SCALE GENOMIC DNA]</scope>
</reference>
<dbReference type="KEGG" id="vg:1263033"/>
<proteinExistence type="predicted"/>
<keyword evidence="2" id="KW-1185">Reference proteome</keyword>
<accession>Q9FZR5</accession>
<reference evidence="1 2" key="2">
    <citation type="journal article" date="2001" name="Plasmid">
        <title>Complete nucleotide sequence of the mycoplasma virus P1 genome.</title>
        <authorList>
            <person name="Tu A.H."/>
            <person name="Voelker L.L."/>
            <person name="Shen X."/>
            <person name="Dybvig K."/>
        </authorList>
    </citation>
    <scope>NUCLEOTIDE SEQUENCE</scope>
</reference>
<evidence type="ECO:0000313" key="2">
    <source>
        <dbReference type="Proteomes" id="UP000000850"/>
    </source>
</evidence>
<dbReference type="EMBL" id="AF246223">
    <property type="protein sequence ID" value="AAG01279.1"/>
    <property type="molecule type" value="Genomic_DNA"/>
</dbReference>
<evidence type="ECO:0000313" key="1">
    <source>
        <dbReference type="EMBL" id="AAG01279.1"/>
    </source>
</evidence>
<protein>
    <submittedName>
        <fullName evidence="1">P10</fullName>
    </submittedName>
</protein>
<sequence length="80" mass="9904">MLTKKTKYYKVSRVYLKNEYNTIEEVFHINMIPIFNKEEVENIFPVDRDVAYLKLSIERIYFDSYDNKFYIVKQKEKSYE</sequence>
<dbReference type="GeneID" id="1263033"/>
<organism evidence="1 2">
    <name type="scientific">Mycoplasma phage P1</name>
    <dbReference type="NCBI Taxonomy" id="2905920"/>
    <lineage>
        <taxon>Viruses</taxon>
        <taxon>Duplodnaviria</taxon>
        <taxon>Heunggongvirae</taxon>
        <taxon>Uroviricota</taxon>
        <taxon>Caudoviricetes</taxon>
        <taxon>Delislevirus</taxon>
        <taxon>Delislevirus P1</taxon>
    </lineage>
</organism>
<dbReference type="RefSeq" id="NP_064639.1">
    <property type="nucleotide sequence ID" value="NC_002515.1"/>
</dbReference>
<dbReference type="Proteomes" id="UP000000850">
    <property type="component" value="Genome"/>
</dbReference>
<gene>
    <name evidence="1" type="primary">orf4</name>
</gene>
<name>Q9FZR5_9CAUD</name>